<dbReference type="GO" id="GO:0016020">
    <property type="term" value="C:membrane"/>
    <property type="evidence" value="ECO:0007669"/>
    <property type="project" value="UniProtKB-SubCell"/>
</dbReference>
<dbReference type="EMBL" id="JADYXP020000025">
    <property type="protein sequence ID" value="KAL0100993.1"/>
    <property type="molecule type" value="Genomic_DNA"/>
</dbReference>
<dbReference type="GO" id="GO:0007165">
    <property type="term" value="P:signal transduction"/>
    <property type="evidence" value="ECO:0007669"/>
    <property type="project" value="UniProtKB-KW"/>
</dbReference>
<keyword evidence="5 9" id="KW-1133">Transmembrane helix</keyword>
<evidence type="ECO:0000256" key="9">
    <source>
        <dbReference type="SAM" id="Phobius"/>
    </source>
</evidence>
<evidence type="ECO:0000256" key="6">
    <source>
        <dbReference type="ARBA" id="ARBA00023136"/>
    </source>
</evidence>
<dbReference type="Proteomes" id="UP001430953">
    <property type="component" value="Unassembled WGS sequence"/>
</dbReference>
<reference evidence="10 11" key="1">
    <citation type="submission" date="2023-03" db="EMBL/GenBank/DDBJ databases">
        <title>High recombination rates correlate with genetic variation in Cardiocondyla obscurior ants.</title>
        <authorList>
            <person name="Errbii M."/>
        </authorList>
    </citation>
    <scope>NUCLEOTIDE SEQUENCE [LARGE SCALE GENOMIC DNA]</scope>
    <source>
        <strain evidence="10">Alpha-2009</strain>
        <tissue evidence="10">Whole body</tissue>
    </source>
</reference>
<dbReference type="Pfam" id="PF02949">
    <property type="entry name" value="7tm_6"/>
    <property type="match status" value="1"/>
</dbReference>
<accession>A0AAW2EBD3</accession>
<organism evidence="10 11">
    <name type="scientific">Cardiocondyla obscurior</name>
    <dbReference type="NCBI Taxonomy" id="286306"/>
    <lineage>
        <taxon>Eukaryota</taxon>
        <taxon>Metazoa</taxon>
        <taxon>Ecdysozoa</taxon>
        <taxon>Arthropoda</taxon>
        <taxon>Hexapoda</taxon>
        <taxon>Insecta</taxon>
        <taxon>Pterygota</taxon>
        <taxon>Neoptera</taxon>
        <taxon>Endopterygota</taxon>
        <taxon>Hymenoptera</taxon>
        <taxon>Apocrita</taxon>
        <taxon>Aculeata</taxon>
        <taxon>Formicoidea</taxon>
        <taxon>Formicidae</taxon>
        <taxon>Myrmicinae</taxon>
        <taxon>Cardiocondyla</taxon>
    </lineage>
</organism>
<comment type="caution">
    <text evidence="10">The sequence shown here is derived from an EMBL/GenBank/DDBJ whole genome shotgun (WGS) entry which is preliminary data.</text>
</comment>
<evidence type="ECO:0000256" key="4">
    <source>
        <dbReference type="ARBA" id="ARBA00022725"/>
    </source>
</evidence>
<evidence type="ECO:0000313" key="11">
    <source>
        <dbReference type="Proteomes" id="UP001430953"/>
    </source>
</evidence>
<evidence type="ECO:0000256" key="7">
    <source>
        <dbReference type="ARBA" id="ARBA00023170"/>
    </source>
</evidence>
<dbReference type="AlphaFoldDB" id="A0AAW2EBD3"/>
<evidence type="ECO:0000256" key="8">
    <source>
        <dbReference type="ARBA" id="ARBA00023224"/>
    </source>
</evidence>
<feature type="transmembrane region" description="Helical" evidence="9">
    <location>
        <begin position="77"/>
        <end position="102"/>
    </location>
</feature>
<keyword evidence="11" id="KW-1185">Reference proteome</keyword>
<keyword evidence="6 9" id="KW-0472">Membrane</keyword>
<evidence type="ECO:0000256" key="2">
    <source>
        <dbReference type="ARBA" id="ARBA00022606"/>
    </source>
</evidence>
<feature type="transmembrane region" description="Helical" evidence="9">
    <location>
        <begin position="139"/>
        <end position="168"/>
    </location>
</feature>
<name>A0AAW2EBD3_9HYME</name>
<evidence type="ECO:0000256" key="3">
    <source>
        <dbReference type="ARBA" id="ARBA00022692"/>
    </source>
</evidence>
<comment type="subcellular location">
    <subcellularLocation>
        <location evidence="1">Membrane</location>
        <topology evidence="1">Multi-pass membrane protein</topology>
    </subcellularLocation>
</comment>
<keyword evidence="4" id="KW-0552">Olfaction</keyword>
<keyword evidence="3 9" id="KW-0812">Transmembrane</keyword>
<gene>
    <name evidence="10" type="ORF">PUN28_019414</name>
</gene>
<keyword evidence="8" id="KW-0807">Transducer</keyword>
<dbReference type="GO" id="GO:0004984">
    <property type="term" value="F:olfactory receptor activity"/>
    <property type="evidence" value="ECO:0007669"/>
    <property type="project" value="InterPro"/>
</dbReference>
<evidence type="ECO:0000256" key="5">
    <source>
        <dbReference type="ARBA" id="ARBA00022989"/>
    </source>
</evidence>
<dbReference type="InterPro" id="IPR004117">
    <property type="entry name" value="7tm6_olfct_rcpt"/>
</dbReference>
<proteinExistence type="predicted"/>
<feature type="transmembrane region" description="Helical" evidence="9">
    <location>
        <begin position="12"/>
        <end position="35"/>
    </location>
</feature>
<protein>
    <submittedName>
        <fullName evidence="10">Uncharacterized protein</fullName>
    </submittedName>
</protein>
<keyword evidence="2" id="KW-0716">Sensory transduction</keyword>
<evidence type="ECO:0000313" key="10">
    <source>
        <dbReference type="EMBL" id="KAL0100993.1"/>
    </source>
</evidence>
<keyword evidence="7" id="KW-0675">Receptor</keyword>
<sequence length="209" mass="24912">MFIFIPTICMIIHVWGNMVLVIDSLHIIFPMMAVIMKYIIMRCKRTVFIEIVNMMAEDWMAFKHFTERDVMIRQARIARLIIIIGYILILIGFVTVIIPPYYGIQILYTTNLMNRTKLLPLETFYFYNTDMSPQYELTFFIHSITTLLAATIYMSIDIFLMLMIYHICGQLEIFRYRLISLILCQNFNKVLSNIITAHLRLVRYVYFKN</sequence>
<dbReference type="GO" id="GO:0005549">
    <property type="term" value="F:odorant binding"/>
    <property type="evidence" value="ECO:0007669"/>
    <property type="project" value="InterPro"/>
</dbReference>
<evidence type="ECO:0000256" key="1">
    <source>
        <dbReference type="ARBA" id="ARBA00004141"/>
    </source>
</evidence>